<protein>
    <submittedName>
        <fullName evidence="1">Mobile element protein</fullName>
    </submittedName>
</protein>
<accession>A0A2A5T0V0</accession>
<dbReference type="Proteomes" id="UP000219020">
    <property type="component" value="Unassembled WGS sequence"/>
</dbReference>
<evidence type="ECO:0000313" key="2">
    <source>
        <dbReference type="Proteomes" id="UP000219020"/>
    </source>
</evidence>
<dbReference type="EMBL" id="NBYY01000030">
    <property type="protein sequence ID" value="PCS21771.1"/>
    <property type="molecule type" value="Genomic_DNA"/>
</dbReference>
<dbReference type="AlphaFoldDB" id="A0A2A5T0V0"/>
<organism evidence="1 2">
    <name type="scientific">Candidatus Enterovibrio escicola</name>
    <dbReference type="NCBI Taxonomy" id="1927127"/>
    <lineage>
        <taxon>Bacteria</taxon>
        <taxon>Pseudomonadati</taxon>
        <taxon>Pseudomonadota</taxon>
        <taxon>Gammaproteobacteria</taxon>
        <taxon>Vibrionales</taxon>
        <taxon>Vibrionaceae</taxon>
        <taxon>Enterovibrio</taxon>
    </lineage>
</organism>
<reference evidence="2" key="1">
    <citation type="submission" date="2017-04" db="EMBL/GenBank/DDBJ databases">
        <title>Genome evolution of the luminous symbionts of deep sea anglerfish.</title>
        <authorList>
            <person name="Hendry T.A."/>
        </authorList>
    </citation>
    <scope>NUCLEOTIDE SEQUENCE [LARGE SCALE GENOMIC DNA]</scope>
</reference>
<comment type="caution">
    <text evidence="1">The sequence shown here is derived from an EMBL/GenBank/DDBJ whole genome shotgun (WGS) entry which is preliminary data.</text>
</comment>
<evidence type="ECO:0000313" key="1">
    <source>
        <dbReference type="EMBL" id="PCS21771.1"/>
    </source>
</evidence>
<name>A0A2A5T0V0_9GAMM</name>
<proteinExistence type="predicted"/>
<keyword evidence="2" id="KW-1185">Reference proteome</keyword>
<sequence>MSVNKLDVVFVDVDDFYQTFLPAWEKHLIASGIQQRNKPSRFSVSEVMTIVIAFHQSGYRDFKTYYIHFVCRYFTHEFPKLVSYTRMLEFMLGILVPLYSYLTHRHGLLSLIRPSYRFVTTYAFLDIRFLKVLRSEKKELWDGSTASNYTLLSMNTVALSQSK</sequence>
<gene>
    <name evidence="1" type="ORF">BTN49_2592</name>
</gene>